<dbReference type="AlphaFoldDB" id="A0AA39S5Q1"/>
<keyword evidence="5" id="KW-1185">Reference proteome</keyword>
<reference evidence="4" key="1">
    <citation type="journal article" date="2022" name="Plant J.">
        <title>Strategies of tolerance reflected in two North American maple genomes.</title>
        <authorList>
            <person name="McEvoy S.L."/>
            <person name="Sezen U.U."/>
            <person name="Trouern-Trend A."/>
            <person name="McMahon S.M."/>
            <person name="Schaberg P.G."/>
            <person name="Yang J."/>
            <person name="Wegrzyn J.L."/>
            <person name="Swenson N.G."/>
        </authorList>
    </citation>
    <scope>NUCLEOTIDE SEQUENCE</scope>
    <source>
        <strain evidence="4">NS2018</strain>
    </source>
</reference>
<protein>
    <recommendedName>
        <fullName evidence="3">Retrotransposon gag domain-containing protein</fullName>
    </recommendedName>
</protein>
<keyword evidence="2" id="KW-0472">Membrane</keyword>
<name>A0AA39S5Q1_ACESA</name>
<feature type="domain" description="Retrotransposon gag" evidence="3">
    <location>
        <begin position="379"/>
        <end position="472"/>
    </location>
</feature>
<feature type="transmembrane region" description="Helical" evidence="2">
    <location>
        <begin position="127"/>
        <end position="149"/>
    </location>
</feature>
<evidence type="ECO:0000313" key="4">
    <source>
        <dbReference type="EMBL" id="KAK0588562.1"/>
    </source>
</evidence>
<dbReference type="EMBL" id="JAUESC010000381">
    <property type="protein sequence ID" value="KAK0588562.1"/>
    <property type="molecule type" value="Genomic_DNA"/>
</dbReference>
<evidence type="ECO:0000256" key="2">
    <source>
        <dbReference type="SAM" id="Phobius"/>
    </source>
</evidence>
<organism evidence="4 5">
    <name type="scientific">Acer saccharum</name>
    <name type="common">Sugar maple</name>
    <dbReference type="NCBI Taxonomy" id="4024"/>
    <lineage>
        <taxon>Eukaryota</taxon>
        <taxon>Viridiplantae</taxon>
        <taxon>Streptophyta</taxon>
        <taxon>Embryophyta</taxon>
        <taxon>Tracheophyta</taxon>
        <taxon>Spermatophyta</taxon>
        <taxon>Magnoliopsida</taxon>
        <taxon>eudicotyledons</taxon>
        <taxon>Gunneridae</taxon>
        <taxon>Pentapetalae</taxon>
        <taxon>rosids</taxon>
        <taxon>malvids</taxon>
        <taxon>Sapindales</taxon>
        <taxon>Sapindaceae</taxon>
        <taxon>Hippocastanoideae</taxon>
        <taxon>Acereae</taxon>
        <taxon>Acer</taxon>
    </lineage>
</organism>
<feature type="transmembrane region" description="Helical" evidence="2">
    <location>
        <begin position="200"/>
        <end position="218"/>
    </location>
</feature>
<dbReference type="PANTHER" id="PTHR33223">
    <property type="entry name" value="CCHC-TYPE DOMAIN-CONTAINING PROTEIN"/>
    <property type="match status" value="1"/>
</dbReference>
<feature type="transmembrane region" description="Helical" evidence="2">
    <location>
        <begin position="169"/>
        <end position="194"/>
    </location>
</feature>
<dbReference type="Proteomes" id="UP001168877">
    <property type="component" value="Unassembled WGS sequence"/>
</dbReference>
<dbReference type="Pfam" id="PF03732">
    <property type="entry name" value="Retrotrans_gag"/>
    <property type="match status" value="1"/>
</dbReference>
<feature type="transmembrane region" description="Helical" evidence="2">
    <location>
        <begin position="102"/>
        <end position="121"/>
    </location>
</feature>
<evidence type="ECO:0000259" key="3">
    <source>
        <dbReference type="Pfam" id="PF03732"/>
    </source>
</evidence>
<reference evidence="4" key="2">
    <citation type="submission" date="2023-06" db="EMBL/GenBank/DDBJ databases">
        <authorList>
            <person name="Swenson N.G."/>
            <person name="Wegrzyn J.L."/>
            <person name="Mcevoy S.L."/>
        </authorList>
    </citation>
    <scope>NUCLEOTIDE SEQUENCE</scope>
    <source>
        <strain evidence="4">NS2018</strain>
        <tissue evidence="4">Leaf</tissue>
    </source>
</reference>
<keyword evidence="2" id="KW-1133">Transmembrane helix</keyword>
<feature type="compositionally biased region" description="Acidic residues" evidence="1">
    <location>
        <begin position="59"/>
        <end position="76"/>
    </location>
</feature>
<comment type="caution">
    <text evidence="4">The sequence shown here is derived from an EMBL/GenBank/DDBJ whole genome shotgun (WGS) entry which is preliminary data.</text>
</comment>
<dbReference type="InterPro" id="IPR005162">
    <property type="entry name" value="Retrotrans_gag_dom"/>
</dbReference>
<proteinExistence type="predicted"/>
<feature type="region of interest" description="Disordered" evidence="1">
    <location>
        <begin position="55"/>
        <end position="76"/>
    </location>
</feature>
<feature type="compositionally biased region" description="Basic and acidic residues" evidence="1">
    <location>
        <begin position="552"/>
        <end position="561"/>
    </location>
</feature>
<gene>
    <name evidence="4" type="ORF">LWI29_002661</name>
</gene>
<evidence type="ECO:0000256" key="1">
    <source>
        <dbReference type="SAM" id="MobiDB-lite"/>
    </source>
</evidence>
<dbReference type="Gene3D" id="3.10.20.90">
    <property type="entry name" value="Phosphatidylinositol 3-kinase Catalytic Subunit, Chain A, domain 1"/>
    <property type="match status" value="1"/>
</dbReference>
<sequence>MDLTVDDEKVNIESIFWSAMDMLSDDDKKLPQVSNMLPLLKRGIDLFPKEYNNVPENESTIDENDSTSEDSDVPEDVEADLHHECAHDNYGCKLLGKYKKRAGAVLFVILEAISFVLDLVGKSKWNFLVAAFLLSAIAFAITIYTNCIIERSRSQLQAHHHRKDQSKQLRVVVEIVFSAVQLFVTSIHLILINLDVKNNYNVSVSPLVFAIVVMVFVFKKDDDEEVILTPNEEVTNISLNDINHVPSITLSEDFLEEIVDENLYLMSSLVSKSSNLAPRNVEVHMFTTGVYKTIDLATLNCYEDLYRKVEELFNIEGQLFGFRSQKQLVYVGDDDFVLILGDDHWKKLREDPRTHIKDFFAVCAIILNGGVSDGEIRLRLFPFSLKEKAKEWLYSLPSGSITTWVDLVAKFLSKKFPTQRTDKIQKEIIRVQQLDNESLHEYWERFPRLLNYCLHHGIEEWLLMKSFYEGLLDSERIMVDATSGGGLMNKNAMEQERCLRLFTITFNNSTTEELLQIKSVHMRTTWSHAKPSHFRSGKELGEDVKEDVEVNNEAKEEKETPQPRSKNSPRS</sequence>
<dbReference type="PANTHER" id="PTHR33223:SF11">
    <property type="entry name" value="ELEMENT PROTEIN, PUTATIVE-RELATED"/>
    <property type="match status" value="1"/>
</dbReference>
<accession>A0AA39S5Q1</accession>
<feature type="compositionally biased region" description="Polar residues" evidence="1">
    <location>
        <begin position="562"/>
        <end position="571"/>
    </location>
</feature>
<keyword evidence="2" id="KW-0812">Transmembrane</keyword>
<evidence type="ECO:0000313" key="5">
    <source>
        <dbReference type="Proteomes" id="UP001168877"/>
    </source>
</evidence>
<feature type="region of interest" description="Disordered" evidence="1">
    <location>
        <begin position="531"/>
        <end position="571"/>
    </location>
</feature>